<proteinExistence type="predicted"/>
<gene>
    <name evidence="3" type="ORF">M0654_19375</name>
</gene>
<evidence type="ECO:0000313" key="4">
    <source>
        <dbReference type="Proteomes" id="UP001202827"/>
    </source>
</evidence>
<evidence type="ECO:0000256" key="2">
    <source>
        <dbReference type="SAM" id="Phobius"/>
    </source>
</evidence>
<feature type="region of interest" description="Disordered" evidence="1">
    <location>
        <begin position="669"/>
        <end position="700"/>
    </location>
</feature>
<comment type="caution">
    <text evidence="3">The sequence shown here is derived from an EMBL/GenBank/DDBJ whole genome shotgun (WGS) entry which is preliminary data.</text>
</comment>
<feature type="compositionally biased region" description="Low complexity" evidence="1">
    <location>
        <begin position="680"/>
        <end position="700"/>
    </location>
</feature>
<feature type="region of interest" description="Disordered" evidence="1">
    <location>
        <begin position="68"/>
        <end position="361"/>
    </location>
</feature>
<protein>
    <submittedName>
        <fullName evidence="3">Uncharacterized protein</fullName>
    </submittedName>
</protein>
<dbReference type="EMBL" id="JALPRY010000024">
    <property type="protein sequence ID" value="MCK8782144.1"/>
    <property type="molecule type" value="Genomic_DNA"/>
</dbReference>
<evidence type="ECO:0000313" key="3">
    <source>
        <dbReference type="EMBL" id="MCK8782144.1"/>
    </source>
</evidence>
<feature type="compositionally biased region" description="Low complexity" evidence="1">
    <location>
        <begin position="327"/>
        <end position="353"/>
    </location>
</feature>
<feature type="compositionally biased region" description="Low complexity" evidence="1">
    <location>
        <begin position="93"/>
        <end position="114"/>
    </location>
</feature>
<dbReference type="Proteomes" id="UP001202827">
    <property type="component" value="Unassembled WGS sequence"/>
</dbReference>
<organism evidence="3 4">
    <name type="scientific">Neorhizobium turbinariae</name>
    <dbReference type="NCBI Taxonomy" id="2937795"/>
    <lineage>
        <taxon>Bacteria</taxon>
        <taxon>Pseudomonadati</taxon>
        <taxon>Pseudomonadota</taxon>
        <taxon>Alphaproteobacteria</taxon>
        <taxon>Hyphomicrobiales</taxon>
        <taxon>Rhizobiaceae</taxon>
        <taxon>Rhizobium/Agrobacterium group</taxon>
        <taxon>Neorhizobium</taxon>
    </lineage>
</organism>
<feature type="compositionally biased region" description="Basic and acidic residues" evidence="1">
    <location>
        <begin position="456"/>
        <end position="471"/>
    </location>
</feature>
<feature type="compositionally biased region" description="Basic and acidic residues" evidence="1">
    <location>
        <begin position="234"/>
        <end position="247"/>
    </location>
</feature>
<dbReference type="RefSeq" id="WP_248684483.1">
    <property type="nucleotide sequence ID" value="NZ_JALPRY010000024.1"/>
</dbReference>
<feature type="compositionally biased region" description="Basic and acidic residues" evidence="1">
    <location>
        <begin position="118"/>
        <end position="131"/>
    </location>
</feature>
<keyword evidence="2" id="KW-1133">Transmembrane helix</keyword>
<keyword evidence="2" id="KW-0812">Transmembrane</keyword>
<feature type="compositionally biased region" description="Low complexity" evidence="1">
    <location>
        <begin position="132"/>
        <end position="148"/>
    </location>
</feature>
<keyword evidence="2" id="KW-0472">Membrane</keyword>
<feature type="compositionally biased region" description="Low complexity" evidence="1">
    <location>
        <begin position="574"/>
        <end position="630"/>
    </location>
</feature>
<reference evidence="3 4" key="1">
    <citation type="submission" date="2022-04" db="EMBL/GenBank/DDBJ databases">
        <title>Rhizobium coralii sp. nov., isolated from coral Turbinaria peltata.</title>
        <authorList>
            <person name="Sun H."/>
        </authorList>
    </citation>
    <scope>NUCLEOTIDE SEQUENCE [LARGE SCALE GENOMIC DNA]</scope>
    <source>
        <strain evidence="3 4">NTR19</strain>
    </source>
</reference>
<feature type="compositionally biased region" description="Low complexity" evidence="1">
    <location>
        <begin position="204"/>
        <end position="214"/>
    </location>
</feature>
<keyword evidence="4" id="KW-1185">Reference proteome</keyword>
<feature type="transmembrane region" description="Helical" evidence="2">
    <location>
        <begin position="526"/>
        <end position="547"/>
    </location>
</feature>
<feature type="region of interest" description="Disordered" evidence="1">
    <location>
        <begin position="456"/>
        <end position="498"/>
    </location>
</feature>
<feature type="compositionally biased region" description="Basic and acidic residues" evidence="1">
    <location>
        <begin position="294"/>
        <end position="310"/>
    </location>
</feature>
<sequence>MADFVAVIRRAVDGLANNTPEMRAKVYDKARGAVQRQLENMKPRPPEDMLRRQMEKLEAAILSVESEHAEALPAEEDLAVVDPSRDPFDDDVPSAAPVAAEAPAPEAATPVSAEEPVEPVRDEVPVYHAEEPASAEADPAESVSVVAEPEPQHYPEEEVAAAEPAASHAYEEPQHYDAAEPASDTATEEPAQQYGDWRDDLPPEEAAPAAASAPEDYHDVQPVSPAVEPSYDEAPEHVAAYEERAAEPEEVPYAESERAPEAVAEAWNQPEPVQSEPVADPWLEPEQVETGAAEPDHGFHHPAEPEHEPAPAEQAAAPWENDASERPVVAPAAGAPAVDEWGWEAQAPAAAPAHEAKSTTDVAAAWDEVPELVPAGPTEPVHQGAHGATAEAHFDPEMNVQAESVRMPPVSDFPELSAAAPAAAAAGVAGATGATAATPANDDPFAEFFDPQPKAAEAEPAKGDTKPKTEASDPWGDLEELIGFSGDQPDQANASRGTLHGDVDADELLAAPAKPYRVTPVRKRNYAGMLLGLVGLLLVAGGGYAIWMNRDSLNDLVEGLVPSGQVATQTAEQTPSAPETPAADPAPEAAQTTPPANETAAAPAAQQPATPADSNASAATPSTAGAADGSVAGEKFTQRLMADGSEMDAGPGGTGGLAQNAEGQSVAQLNAPPAQPAQTPPSATDAAPADETPAATPSDAPALAGEKMFLYEERIGQTAPTAIEGAVSWSLQREPGENGRQEPVVQGRLNIPGRGLTALLTFKRNTDPSLPASHLVEIVFAVPADFEGGAIESVQRIAMKSTEQDRGNALIAVPAKITDDFHMIALNDFPDARNTNLELLRSRNWIDIPLAYRNGRRALLTLQKGADGERIFADAIKEWSAMAPASGQ</sequence>
<feature type="compositionally biased region" description="Basic and acidic residues" evidence="1">
    <location>
        <begin position="169"/>
        <end position="178"/>
    </location>
</feature>
<accession>A0ABT0IW79</accession>
<feature type="compositionally biased region" description="Low complexity" evidence="1">
    <location>
        <begin position="311"/>
        <end position="320"/>
    </location>
</feature>
<evidence type="ECO:0000256" key="1">
    <source>
        <dbReference type="SAM" id="MobiDB-lite"/>
    </source>
</evidence>
<feature type="region of interest" description="Disordered" evidence="1">
    <location>
        <begin position="565"/>
        <end position="632"/>
    </location>
</feature>
<name>A0ABT0IW79_9HYPH</name>